<evidence type="ECO:0000313" key="1">
    <source>
        <dbReference type="EMBL" id="CAJ0929487.1"/>
    </source>
</evidence>
<sequence>MGDDGAELLDERKKLKNNFLTMNHLLQSTSHLAEKLDKTSQDLDVLLAKQLERSTTLAYRNMMKS</sequence>
<organism evidence="1 2">
    <name type="scientific">Ranitomeya imitator</name>
    <name type="common">mimic poison frog</name>
    <dbReference type="NCBI Taxonomy" id="111125"/>
    <lineage>
        <taxon>Eukaryota</taxon>
        <taxon>Metazoa</taxon>
        <taxon>Chordata</taxon>
        <taxon>Craniata</taxon>
        <taxon>Vertebrata</taxon>
        <taxon>Euteleostomi</taxon>
        <taxon>Amphibia</taxon>
        <taxon>Batrachia</taxon>
        <taxon>Anura</taxon>
        <taxon>Neobatrachia</taxon>
        <taxon>Hyloidea</taxon>
        <taxon>Dendrobatidae</taxon>
        <taxon>Dendrobatinae</taxon>
        <taxon>Ranitomeya</taxon>
    </lineage>
</organism>
<accession>A0ABN9L204</accession>
<dbReference type="Proteomes" id="UP001176940">
    <property type="component" value="Unassembled WGS sequence"/>
</dbReference>
<evidence type="ECO:0000313" key="2">
    <source>
        <dbReference type="Proteomes" id="UP001176940"/>
    </source>
</evidence>
<name>A0ABN9L204_9NEOB</name>
<proteinExistence type="predicted"/>
<keyword evidence="2" id="KW-1185">Reference proteome</keyword>
<gene>
    <name evidence="1" type="ORF">RIMI_LOCUS3837551</name>
</gene>
<protein>
    <submittedName>
        <fullName evidence="1">Uncharacterized protein</fullName>
    </submittedName>
</protein>
<comment type="caution">
    <text evidence="1">The sequence shown here is derived from an EMBL/GenBank/DDBJ whole genome shotgun (WGS) entry which is preliminary data.</text>
</comment>
<reference evidence="1" key="1">
    <citation type="submission" date="2023-07" db="EMBL/GenBank/DDBJ databases">
        <authorList>
            <person name="Stuckert A."/>
        </authorList>
    </citation>
    <scope>NUCLEOTIDE SEQUENCE</scope>
</reference>
<dbReference type="EMBL" id="CAUEEQ010005902">
    <property type="protein sequence ID" value="CAJ0929487.1"/>
    <property type="molecule type" value="Genomic_DNA"/>
</dbReference>